<dbReference type="Pfam" id="PF00063">
    <property type="entry name" value="Myosin_head"/>
    <property type="match status" value="1"/>
</dbReference>
<dbReference type="InterPro" id="IPR036961">
    <property type="entry name" value="Kinesin_motor_dom_sf"/>
</dbReference>
<dbReference type="SUPFAM" id="SSF52540">
    <property type="entry name" value="P-loop containing nucleoside triphosphate hydrolases"/>
    <property type="match status" value="1"/>
</dbReference>
<keyword evidence="9" id="KW-0418">Kinase</keyword>
<evidence type="ECO:0000256" key="1">
    <source>
        <dbReference type="ARBA" id="ARBA00004245"/>
    </source>
</evidence>
<name>A0A3M7R0M2_BRAPC</name>
<dbReference type="GO" id="GO:0016787">
    <property type="term" value="F:hydrolase activity"/>
    <property type="evidence" value="ECO:0007669"/>
    <property type="project" value="UniProtKB-KW"/>
</dbReference>
<evidence type="ECO:0000313" key="23">
    <source>
        <dbReference type="Proteomes" id="UP000276133"/>
    </source>
</evidence>
<dbReference type="InterPro" id="IPR036860">
    <property type="entry name" value="SH2_dom_sf"/>
</dbReference>
<dbReference type="OrthoDB" id="2914378at2759"/>
<keyword evidence="17" id="KW-0727">SH2 domain</keyword>
<dbReference type="Pfam" id="PF00612">
    <property type="entry name" value="IQ"/>
    <property type="match status" value="1"/>
</dbReference>
<dbReference type="GO" id="GO:0042995">
    <property type="term" value="C:cell projection"/>
    <property type="evidence" value="ECO:0007669"/>
    <property type="project" value="UniProtKB-SubCell"/>
</dbReference>
<dbReference type="InterPro" id="IPR000980">
    <property type="entry name" value="SH2"/>
</dbReference>
<evidence type="ECO:0000256" key="14">
    <source>
        <dbReference type="ARBA" id="ARBA00023273"/>
    </source>
</evidence>
<keyword evidence="23" id="KW-1185">Reference proteome</keyword>
<dbReference type="EMBL" id="REGN01004615">
    <property type="protein sequence ID" value="RNA16818.1"/>
    <property type="molecule type" value="Genomic_DNA"/>
</dbReference>
<keyword evidence="10 18" id="KW-0067">ATP-binding</keyword>
<feature type="domain" description="SH2" evidence="20">
    <location>
        <begin position="822"/>
        <end position="913"/>
    </location>
</feature>
<feature type="compositionally biased region" description="Basic and acidic residues" evidence="19">
    <location>
        <begin position="763"/>
        <end position="779"/>
    </location>
</feature>
<dbReference type="InterPro" id="IPR001609">
    <property type="entry name" value="Myosin_head_motor_dom-like"/>
</dbReference>
<dbReference type="GO" id="GO:0016459">
    <property type="term" value="C:myosin complex"/>
    <property type="evidence" value="ECO:0007669"/>
    <property type="project" value="UniProtKB-KW"/>
</dbReference>
<keyword evidence="4" id="KW-0963">Cytoplasm</keyword>
<dbReference type="EC" id="2.7.11.1" evidence="3"/>
<accession>A0A3M7R0M2</accession>
<dbReference type="Gene3D" id="3.40.850.10">
    <property type="entry name" value="Kinesin motor domain"/>
    <property type="match status" value="1"/>
</dbReference>
<dbReference type="Gene3D" id="1.20.58.530">
    <property type="match status" value="1"/>
</dbReference>
<dbReference type="InterPro" id="IPR027417">
    <property type="entry name" value="P-loop_NTPase"/>
</dbReference>
<dbReference type="Gene3D" id="1.20.5.4820">
    <property type="match status" value="1"/>
</dbReference>
<evidence type="ECO:0000256" key="10">
    <source>
        <dbReference type="ARBA" id="ARBA00022840"/>
    </source>
</evidence>
<dbReference type="PROSITE" id="PS51456">
    <property type="entry name" value="MYOSIN_MOTOR"/>
    <property type="match status" value="1"/>
</dbReference>
<evidence type="ECO:0000256" key="16">
    <source>
        <dbReference type="ARBA" id="ARBA00048679"/>
    </source>
</evidence>
<evidence type="ECO:0000256" key="2">
    <source>
        <dbReference type="ARBA" id="ARBA00004316"/>
    </source>
</evidence>
<evidence type="ECO:0000256" key="4">
    <source>
        <dbReference type="ARBA" id="ARBA00022490"/>
    </source>
</evidence>
<dbReference type="PANTHER" id="PTHR46256">
    <property type="entry name" value="AGAP011099-PA"/>
    <property type="match status" value="1"/>
</dbReference>
<keyword evidence="11 18" id="KW-0518">Myosin</keyword>
<evidence type="ECO:0000256" key="11">
    <source>
        <dbReference type="ARBA" id="ARBA00023123"/>
    </source>
</evidence>
<dbReference type="GO" id="GO:0106310">
    <property type="term" value="F:protein serine kinase activity"/>
    <property type="evidence" value="ECO:0007669"/>
    <property type="project" value="RHEA"/>
</dbReference>
<keyword evidence="7" id="KW-0677">Repeat</keyword>
<evidence type="ECO:0000256" key="6">
    <source>
        <dbReference type="ARBA" id="ARBA00022679"/>
    </source>
</evidence>
<evidence type="ECO:0000256" key="9">
    <source>
        <dbReference type="ARBA" id="ARBA00022777"/>
    </source>
</evidence>
<keyword evidence="18" id="KW-0009">Actin-binding</keyword>
<dbReference type="InterPro" id="IPR052409">
    <property type="entry name" value="Myosin-III_kinase_activity"/>
</dbReference>
<evidence type="ECO:0000256" key="15">
    <source>
        <dbReference type="ARBA" id="ARBA00047899"/>
    </source>
</evidence>
<organism evidence="22 23">
    <name type="scientific">Brachionus plicatilis</name>
    <name type="common">Marine rotifer</name>
    <name type="synonym">Brachionus muelleri</name>
    <dbReference type="NCBI Taxonomy" id="10195"/>
    <lineage>
        <taxon>Eukaryota</taxon>
        <taxon>Metazoa</taxon>
        <taxon>Spiralia</taxon>
        <taxon>Gnathifera</taxon>
        <taxon>Rotifera</taxon>
        <taxon>Eurotatoria</taxon>
        <taxon>Monogononta</taxon>
        <taxon>Pseudotrocha</taxon>
        <taxon>Ploima</taxon>
        <taxon>Brachionidae</taxon>
        <taxon>Brachionus</taxon>
    </lineage>
</organism>
<dbReference type="PROSITE" id="PS50001">
    <property type="entry name" value="SH2"/>
    <property type="match status" value="1"/>
</dbReference>
<evidence type="ECO:0000259" key="20">
    <source>
        <dbReference type="PROSITE" id="PS50001"/>
    </source>
</evidence>
<dbReference type="PANTHER" id="PTHR46256:SF5">
    <property type="entry name" value="MYOSIN-IIIB-LIKE"/>
    <property type="match status" value="1"/>
</dbReference>
<dbReference type="Pfam" id="PF00017">
    <property type="entry name" value="SH2"/>
    <property type="match status" value="1"/>
</dbReference>
<evidence type="ECO:0000259" key="21">
    <source>
        <dbReference type="PROSITE" id="PS51456"/>
    </source>
</evidence>
<keyword evidence="5" id="KW-0723">Serine/threonine-protein kinase</keyword>
<dbReference type="SMART" id="SM00252">
    <property type="entry name" value="SH2"/>
    <property type="match status" value="1"/>
</dbReference>
<keyword evidence="14" id="KW-0966">Cell projection</keyword>
<evidence type="ECO:0000256" key="12">
    <source>
        <dbReference type="ARBA" id="ARBA00023175"/>
    </source>
</evidence>
<dbReference type="GO" id="GO:0000146">
    <property type="term" value="F:microfilament motor activity"/>
    <property type="evidence" value="ECO:0007669"/>
    <property type="project" value="TreeGrafter"/>
</dbReference>
<dbReference type="CDD" id="cd00124">
    <property type="entry name" value="MYSc"/>
    <property type="match status" value="1"/>
</dbReference>
<dbReference type="GO" id="GO:0004674">
    <property type="term" value="F:protein serine/threonine kinase activity"/>
    <property type="evidence" value="ECO:0007669"/>
    <property type="project" value="UniProtKB-KW"/>
</dbReference>
<feature type="binding site" evidence="18">
    <location>
        <begin position="96"/>
        <end position="103"/>
    </location>
    <ligand>
        <name>ATP</name>
        <dbReference type="ChEBI" id="CHEBI:30616"/>
    </ligand>
</feature>
<dbReference type="SMART" id="SM00242">
    <property type="entry name" value="MYSc"/>
    <property type="match status" value="1"/>
</dbReference>
<dbReference type="Gene3D" id="1.10.10.820">
    <property type="match status" value="1"/>
</dbReference>
<keyword evidence="6" id="KW-0808">Transferase</keyword>
<feature type="region of interest" description="Disordered" evidence="19">
    <location>
        <begin position="763"/>
        <end position="785"/>
    </location>
</feature>
<dbReference type="GO" id="GO:0030832">
    <property type="term" value="P:regulation of actin filament length"/>
    <property type="evidence" value="ECO:0007669"/>
    <property type="project" value="TreeGrafter"/>
</dbReference>
<keyword evidence="8 18" id="KW-0547">Nucleotide-binding</keyword>
<comment type="catalytic activity">
    <reaction evidence="15">
        <text>L-threonyl-[protein] + ATP = O-phospho-L-threonyl-[protein] + ADP + H(+)</text>
        <dbReference type="Rhea" id="RHEA:46608"/>
        <dbReference type="Rhea" id="RHEA-COMP:11060"/>
        <dbReference type="Rhea" id="RHEA-COMP:11605"/>
        <dbReference type="ChEBI" id="CHEBI:15378"/>
        <dbReference type="ChEBI" id="CHEBI:30013"/>
        <dbReference type="ChEBI" id="CHEBI:30616"/>
        <dbReference type="ChEBI" id="CHEBI:61977"/>
        <dbReference type="ChEBI" id="CHEBI:456216"/>
        <dbReference type="EC" id="2.7.11.1"/>
    </reaction>
</comment>
<reference evidence="22 23" key="1">
    <citation type="journal article" date="2018" name="Sci. Rep.">
        <title>Genomic signatures of local adaptation to the degree of environmental predictability in rotifers.</title>
        <authorList>
            <person name="Franch-Gras L."/>
            <person name="Hahn C."/>
            <person name="Garcia-Roger E.M."/>
            <person name="Carmona M.J."/>
            <person name="Serra M."/>
            <person name="Gomez A."/>
        </authorList>
    </citation>
    <scope>NUCLEOTIDE SEQUENCE [LARGE SCALE GENOMIC DNA]</scope>
    <source>
        <strain evidence="22">HYR1</strain>
    </source>
</reference>
<proteinExistence type="inferred from homology"/>
<dbReference type="PRINTS" id="PR00193">
    <property type="entry name" value="MYOSINHEAVY"/>
</dbReference>
<evidence type="ECO:0000256" key="13">
    <source>
        <dbReference type="ARBA" id="ARBA00023212"/>
    </source>
</evidence>
<keyword evidence="13" id="KW-0206">Cytoskeleton</keyword>
<dbReference type="Gene3D" id="3.30.505.10">
    <property type="entry name" value="SH2 domain"/>
    <property type="match status" value="1"/>
</dbReference>
<comment type="catalytic activity">
    <reaction evidence="16">
        <text>L-seryl-[protein] + ATP = O-phospho-L-seryl-[protein] + ADP + H(+)</text>
        <dbReference type="Rhea" id="RHEA:17989"/>
        <dbReference type="Rhea" id="RHEA-COMP:9863"/>
        <dbReference type="Rhea" id="RHEA-COMP:11604"/>
        <dbReference type="ChEBI" id="CHEBI:15378"/>
        <dbReference type="ChEBI" id="CHEBI:29999"/>
        <dbReference type="ChEBI" id="CHEBI:30616"/>
        <dbReference type="ChEBI" id="CHEBI:83421"/>
        <dbReference type="ChEBI" id="CHEBI:456216"/>
        <dbReference type="EC" id="2.7.11.1"/>
    </reaction>
</comment>
<dbReference type="GO" id="GO:0003779">
    <property type="term" value="F:actin binding"/>
    <property type="evidence" value="ECO:0007669"/>
    <property type="project" value="UniProtKB-KW"/>
</dbReference>
<gene>
    <name evidence="22" type="ORF">BpHYR1_027896</name>
</gene>
<evidence type="ECO:0000313" key="22">
    <source>
        <dbReference type="EMBL" id="RNA16818.1"/>
    </source>
</evidence>
<comment type="subcellular location">
    <subcellularLocation>
        <location evidence="2">Cell projection</location>
    </subcellularLocation>
    <subcellularLocation>
        <location evidence="1">Cytoplasm</location>
        <location evidence="1">Cytoskeleton</location>
    </subcellularLocation>
</comment>
<evidence type="ECO:0000256" key="18">
    <source>
        <dbReference type="PROSITE-ProRule" id="PRU00782"/>
    </source>
</evidence>
<protein>
    <recommendedName>
        <fullName evidence="3">non-specific serine/threonine protein kinase</fullName>
        <ecNumber evidence="3">2.7.11.1</ecNumber>
    </recommendedName>
</protein>
<dbReference type="GO" id="GO:0005524">
    <property type="term" value="F:ATP binding"/>
    <property type="evidence" value="ECO:0007669"/>
    <property type="project" value="UniProtKB-UniRule"/>
</dbReference>
<dbReference type="PRINTS" id="PR00401">
    <property type="entry name" value="SH2DOMAIN"/>
</dbReference>
<dbReference type="PROSITE" id="PS50096">
    <property type="entry name" value="IQ"/>
    <property type="match status" value="1"/>
</dbReference>
<evidence type="ECO:0000256" key="19">
    <source>
        <dbReference type="SAM" id="MobiDB-lite"/>
    </source>
</evidence>
<keyword evidence="12 18" id="KW-0505">Motor protein</keyword>
<comment type="similarity">
    <text evidence="18">Belongs to the TRAFAC class myosin-kinesin ATPase superfamily. Myosin family.</text>
</comment>
<dbReference type="AlphaFoldDB" id="A0A3M7R0M2"/>
<evidence type="ECO:0000256" key="7">
    <source>
        <dbReference type="ARBA" id="ARBA00022737"/>
    </source>
</evidence>
<dbReference type="Proteomes" id="UP000276133">
    <property type="component" value="Unassembled WGS sequence"/>
</dbReference>
<evidence type="ECO:0000256" key="8">
    <source>
        <dbReference type="ARBA" id="ARBA00022741"/>
    </source>
</evidence>
<sequence>MELVTHDLASLPDLNEEIILNFLKVRYTADIIYTYIGDILLAINPFKELSIYDTKMHKLCTNLNQDAPPHVYALADFAYECLKNSSYKSQCCVISGESGAGKTESAKHFINHLIYLCLGNTRLELQILQVNPLLEAFGNATTLMNDNSSRFGKYIELSFHNNKVVGAKISEYLLEKSRVVFQNIGENNFHIFYYLLVGLECQSDKYYLTNKNGDHLEFNYLNYFCPNKISSKNLRLDLMEKYDQLINALNYVAFLENEQTDLFAALIGILHVGNLEFKSNDEGYATFIYSENTDYSLMAIYELLGINTGALIEALTASLPTAGGRDEFIRNHTLEAALDARDALAKHVYSRLFYWIVSKINNTLSYDKSEKSASSIKEIGILDIYGFEHFQKNSFEQLCINLANEQIQYFFNKHIFSLEKEEYGREGINSIAITFNDNQPLLELFMGPSGMLKKLDDLCKLPRANDLTLIQNFNKDFSKNSNYIPSKRSELNFTINHYAGKVTYTGENFLEKNRDSLPFRVSELLKNSSNDIISEIFSNGSTPQNTIYSSYTVCTIRNIDKNSNRLSVSAQYRNSLEILMKRMSESRPIFLRCIKPNSSKRPDDFNEKFVLLQLRYCGVLETIRIRREGFSLRPTFQEFVDRYKYLSPDSFVKYDSHTCKKILETNNLNNWRVGKSKVFLKYYHYEKLKVILDEYNNHAIIIQKYVRVWLARKEFRRRFERSRREKYKMAEFLVNLHSKSSSIYQFVTKTALLKLQKSKEIREDSNEIQSHRNKVERNPSRSTNVGQSVNAKIYDNLNNKVVNGMNKSPAKKSSEPKKGPVWLYGKITRGQSEEFLKNKEIGTYLVRKSDSRDGYSLSFKAENRCRHYMVDALPNGKFIIIGEPRVHNSLKDLIEYHKKHKLSNWNGYLSVPFTKD</sequence>
<dbReference type="Gene3D" id="1.20.120.720">
    <property type="entry name" value="Myosin VI head, motor domain, U50 subdomain"/>
    <property type="match status" value="1"/>
</dbReference>
<evidence type="ECO:0000256" key="5">
    <source>
        <dbReference type="ARBA" id="ARBA00022527"/>
    </source>
</evidence>
<evidence type="ECO:0000256" key="17">
    <source>
        <dbReference type="PROSITE-ProRule" id="PRU00191"/>
    </source>
</evidence>
<dbReference type="SUPFAM" id="SSF55550">
    <property type="entry name" value="SH2 domain"/>
    <property type="match status" value="1"/>
</dbReference>
<feature type="region of interest" description="Actin-binding" evidence="18">
    <location>
        <begin position="576"/>
        <end position="598"/>
    </location>
</feature>
<dbReference type="STRING" id="10195.A0A3M7R0M2"/>
<feature type="domain" description="Myosin motor" evidence="21">
    <location>
        <begin position="3"/>
        <end position="693"/>
    </location>
</feature>
<dbReference type="InterPro" id="IPR000048">
    <property type="entry name" value="IQ_motif_EF-hand-BS"/>
</dbReference>
<evidence type="ECO:0000256" key="3">
    <source>
        <dbReference type="ARBA" id="ARBA00012513"/>
    </source>
</evidence>
<comment type="caution">
    <text evidence="22">The sequence shown here is derived from an EMBL/GenBank/DDBJ whole genome shotgun (WGS) entry which is preliminary data.</text>
</comment>
<keyword evidence="22" id="KW-0378">Hydrolase</keyword>